<keyword evidence="2" id="KW-1185">Reference proteome</keyword>
<evidence type="ECO:0000313" key="1">
    <source>
        <dbReference type="EMBL" id="NOU71077.1"/>
    </source>
</evidence>
<evidence type="ECO:0000313" key="2">
    <source>
        <dbReference type="Proteomes" id="UP000616779"/>
    </source>
</evidence>
<protein>
    <submittedName>
        <fullName evidence="1">YheC/YheD family protein</fullName>
    </submittedName>
</protein>
<sequence length="251" mass="29278">MKYRSKSVRSKWIKTKWLVKHRKLKKYIPRTMLFNSKTLNLMLSAFSTLYFKPTDGTGGADIIRIKRKDSGYQIQLKSVKSYYSSRKGLYMKLRRFSKGRSFLLQQGILLAKTKGRPFDVRVMVQKTTKGKWVSSAIFTKIGRTGKVATNYHQGGRLGYFFQTMAGAGYKSASIRRKKTKLEWLGNTVGTQFDCYKNGFRELGLDVALDVKGKPWILEVNTRPQFYHLKHMKDKKMYRRILTFSKQYGRSK</sequence>
<dbReference type="InterPro" id="IPR026838">
    <property type="entry name" value="YheC/D"/>
</dbReference>
<gene>
    <name evidence="1" type="ORF">GC098_06470</name>
</gene>
<dbReference type="EMBL" id="WHOA01000039">
    <property type="protein sequence ID" value="NOU71077.1"/>
    <property type="molecule type" value="Genomic_DNA"/>
</dbReference>
<dbReference type="Gene3D" id="3.30.470.20">
    <property type="entry name" value="ATP-grasp fold, B domain"/>
    <property type="match status" value="1"/>
</dbReference>
<reference evidence="1 2" key="1">
    <citation type="submission" date="2019-10" db="EMBL/GenBank/DDBJ databases">
        <title>Description of Paenibacillus terrestris sp. nov.</title>
        <authorList>
            <person name="Carlier A."/>
            <person name="Qi S."/>
        </authorList>
    </citation>
    <scope>NUCLEOTIDE SEQUENCE [LARGE SCALE GENOMIC DNA]</scope>
    <source>
        <strain evidence="1 2">LMG 31458</strain>
    </source>
</reference>
<dbReference type="RefSeq" id="WP_171642144.1">
    <property type="nucleotide sequence ID" value="NZ_WHOA01000039.1"/>
</dbReference>
<name>A0ABX1XRA7_9BACL</name>
<dbReference type="SUPFAM" id="SSF56059">
    <property type="entry name" value="Glutathione synthetase ATP-binding domain-like"/>
    <property type="match status" value="1"/>
</dbReference>
<dbReference type="Proteomes" id="UP000616779">
    <property type="component" value="Unassembled WGS sequence"/>
</dbReference>
<accession>A0ABX1XRA7</accession>
<proteinExistence type="predicted"/>
<organism evidence="1 2">
    <name type="scientific">Paenibacillus phytorum</name>
    <dbReference type="NCBI Taxonomy" id="2654977"/>
    <lineage>
        <taxon>Bacteria</taxon>
        <taxon>Bacillati</taxon>
        <taxon>Bacillota</taxon>
        <taxon>Bacilli</taxon>
        <taxon>Bacillales</taxon>
        <taxon>Paenibacillaceae</taxon>
        <taxon>Paenibacillus</taxon>
    </lineage>
</organism>
<comment type="caution">
    <text evidence="1">The sequence shown here is derived from an EMBL/GenBank/DDBJ whole genome shotgun (WGS) entry which is preliminary data.</text>
</comment>
<dbReference type="Pfam" id="PF14398">
    <property type="entry name" value="ATPgrasp_YheCD"/>
    <property type="match status" value="1"/>
</dbReference>